<protein>
    <submittedName>
        <fullName evidence="4">Uncharacterized protein</fullName>
    </submittedName>
</protein>
<dbReference type="PROSITE" id="PS50088">
    <property type="entry name" value="ANK_REPEAT"/>
    <property type="match status" value="2"/>
</dbReference>
<dbReference type="EMBL" id="HBNS01038237">
    <property type="protein sequence ID" value="CAE4635588.1"/>
    <property type="molecule type" value="Transcribed_RNA"/>
</dbReference>
<dbReference type="AlphaFoldDB" id="A0A7S4S639"/>
<proteinExistence type="predicted"/>
<feature type="repeat" description="ANK" evidence="3">
    <location>
        <begin position="36"/>
        <end position="68"/>
    </location>
</feature>
<feature type="repeat" description="ANK" evidence="3">
    <location>
        <begin position="69"/>
        <end position="101"/>
    </location>
</feature>
<evidence type="ECO:0000256" key="2">
    <source>
        <dbReference type="ARBA" id="ARBA00023043"/>
    </source>
</evidence>
<keyword evidence="1" id="KW-0677">Repeat</keyword>
<keyword evidence="2 3" id="KW-0040">ANK repeat</keyword>
<name>A0A7S4S639_9STRA</name>
<dbReference type="PANTHER" id="PTHR24171">
    <property type="entry name" value="ANKYRIN REPEAT DOMAIN-CONTAINING PROTEIN 39-RELATED"/>
    <property type="match status" value="1"/>
</dbReference>
<accession>A0A7S4S639</accession>
<evidence type="ECO:0000256" key="1">
    <source>
        <dbReference type="ARBA" id="ARBA00022737"/>
    </source>
</evidence>
<dbReference type="InterPro" id="IPR002110">
    <property type="entry name" value="Ankyrin_rpt"/>
</dbReference>
<reference evidence="4" key="1">
    <citation type="submission" date="2021-01" db="EMBL/GenBank/DDBJ databases">
        <authorList>
            <person name="Corre E."/>
            <person name="Pelletier E."/>
            <person name="Niang G."/>
            <person name="Scheremetjew M."/>
            <person name="Finn R."/>
            <person name="Kale V."/>
            <person name="Holt S."/>
            <person name="Cochrane G."/>
            <person name="Meng A."/>
            <person name="Brown T."/>
            <person name="Cohen L."/>
        </authorList>
    </citation>
    <scope>NUCLEOTIDE SEQUENCE</scope>
    <source>
        <strain evidence="4">GSO104</strain>
    </source>
</reference>
<evidence type="ECO:0000256" key="3">
    <source>
        <dbReference type="PROSITE-ProRule" id="PRU00023"/>
    </source>
</evidence>
<gene>
    <name evidence="4" type="ORF">DBRI00130_LOCUS29843</name>
</gene>
<sequence>MPFDTALHKASHNGDFKQVTALIEAGEIDVNTPGASERRPLHRAAGGNHVKICEYLLSNGAGVDLADRSGRTPLHWASIGGGTSSASLLIENGANVLAETGSKATPLHFSVEKGNIDMVPLLANNAGNKKLELFRAQRDDGKTALNIAKEGKNKGIIKALKEAGDPSATSSAICIIS</sequence>
<organism evidence="4">
    <name type="scientific">Ditylum brightwellii</name>
    <dbReference type="NCBI Taxonomy" id="49249"/>
    <lineage>
        <taxon>Eukaryota</taxon>
        <taxon>Sar</taxon>
        <taxon>Stramenopiles</taxon>
        <taxon>Ochrophyta</taxon>
        <taxon>Bacillariophyta</taxon>
        <taxon>Mediophyceae</taxon>
        <taxon>Lithodesmiophycidae</taxon>
        <taxon>Lithodesmiales</taxon>
        <taxon>Lithodesmiaceae</taxon>
        <taxon>Ditylum</taxon>
    </lineage>
</organism>
<dbReference type="SUPFAM" id="SSF48403">
    <property type="entry name" value="Ankyrin repeat"/>
    <property type="match status" value="1"/>
</dbReference>
<dbReference type="Pfam" id="PF12796">
    <property type="entry name" value="Ank_2"/>
    <property type="match status" value="2"/>
</dbReference>
<dbReference type="Gene3D" id="1.25.40.20">
    <property type="entry name" value="Ankyrin repeat-containing domain"/>
    <property type="match status" value="2"/>
</dbReference>
<dbReference type="SMART" id="SM00248">
    <property type="entry name" value="ANK"/>
    <property type="match status" value="5"/>
</dbReference>
<dbReference type="PROSITE" id="PS50297">
    <property type="entry name" value="ANK_REP_REGION"/>
    <property type="match status" value="2"/>
</dbReference>
<dbReference type="InterPro" id="IPR036770">
    <property type="entry name" value="Ankyrin_rpt-contain_sf"/>
</dbReference>
<dbReference type="PANTHER" id="PTHR24171:SF9">
    <property type="entry name" value="ANKYRIN REPEAT DOMAIN-CONTAINING PROTEIN 39"/>
    <property type="match status" value="1"/>
</dbReference>
<evidence type="ECO:0000313" key="4">
    <source>
        <dbReference type="EMBL" id="CAE4635588.1"/>
    </source>
</evidence>